<reference evidence="2" key="1">
    <citation type="submission" date="2005-08" db="EMBL/GenBank/DDBJ databases">
        <title>Complete sequence of chromosome 1 of Synechococcus elongatus PCC 7942.</title>
        <authorList>
            <consortium name="US DOE Joint Genome Institute"/>
            <person name="Copeland A."/>
            <person name="Lucas S."/>
            <person name="Lapidus A."/>
            <person name="Barry K."/>
            <person name="Detter J.C."/>
            <person name="Glavina T."/>
            <person name="Hammon N."/>
            <person name="Israni S."/>
            <person name="Pitluck S."/>
            <person name="Schmutz J."/>
            <person name="Larimer F."/>
            <person name="Land M."/>
            <person name="Kyrpides N."/>
            <person name="Lykidis A."/>
            <person name="Richardson P."/>
        </authorList>
    </citation>
    <scope>NUCLEOTIDE SEQUENCE [LARGE SCALE GENOMIC DNA]</scope>
    <source>
        <strain evidence="2">ATCC 33912 / PCC 7942 / FACHB-805</strain>
    </source>
</reference>
<evidence type="ECO:0000313" key="2">
    <source>
        <dbReference type="Proteomes" id="UP000889800"/>
    </source>
</evidence>
<dbReference type="HOGENOM" id="CLU_1991547_0_0_3"/>
<accession>Q31LI3</accession>
<gene>
    <name evidence="1" type="ordered locus">Synpcc7942_2056</name>
</gene>
<dbReference type="eggNOG" id="ENOG503304D">
    <property type="taxonomic scope" value="Bacteria"/>
</dbReference>
<dbReference type="InterPro" id="IPR021336">
    <property type="entry name" value="DUF2949"/>
</dbReference>
<dbReference type="STRING" id="1140.Synpcc7942_2056"/>
<keyword evidence="2" id="KW-1185">Reference proteome</keyword>
<name>Q31LI3_SYNE7</name>
<organism evidence="1 2">
    <name type="scientific">Synechococcus elongatus (strain ATCC 33912 / PCC 7942 / FACHB-805)</name>
    <name type="common">Anacystis nidulans R2</name>
    <dbReference type="NCBI Taxonomy" id="1140"/>
    <lineage>
        <taxon>Bacteria</taxon>
        <taxon>Bacillati</taxon>
        <taxon>Cyanobacteriota</taxon>
        <taxon>Cyanophyceae</taxon>
        <taxon>Synechococcales</taxon>
        <taxon>Synechococcaceae</taxon>
        <taxon>Synechococcus</taxon>
    </lineage>
</organism>
<dbReference type="EMBL" id="CP000100">
    <property type="protein sequence ID" value="ABB58086.1"/>
    <property type="molecule type" value="Genomic_DNA"/>
</dbReference>
<protein>
    <recommendedName>
        <fullName evidence="3">DUF2949 domain-containing protein</fullName>
    </recommendedName>
</protein>
<sequence>MLLSFAVWRSLPTGCTTLNAHRLTFFVIDVTFGLLSIVIGNPSNIPMSFIPFPGNESSLNTPIAAAKPELIRFLQEELALPDASIEMAVRHSEQEQGPIPMVLWRYGLVNLQELEQIYDWMEAAA</sequence>
<dbReference type="AlphaFoldDB" id="Q31LI3"/>
<evidence type="ECO:0008006" key="3">
    <source>
        <dbReference type="Google" id="ProtNLM"/>
    </source>
</evidence>
<dbReference type="Proteomes" id="UP000889800">
    <property type="component" value="Chromosome"/>
</dbReference>
<evidence type="ECO:0000313" key="1">
    <source>
        <dbReference type="EMBL" id="ABB58086.1"/>
    </source>
</evidence>
<dbReference type="Pfam" id="PF11165">
    <property type="entry name" value="DUF2949"/>
    <property type="match status" value="1"/>
</dbReference>
<dbReference type="BioCyc" id="SYNEL:SYNPCC7942_2056-MONOMER"/>
<proteinExistence type="predicted"/>
<dbReference type="PaxDb" id="1140-Synpcc7942_2056"/>
<dbReference type="KEGG" id="syf:Synpcc7942_2056"/>